<evidence type="ECO:0000259" key="14">
    <source>
        <dbReference type="PROSITE" id="PS51377"/>
    </source>
</evidence>
<dbReference type="EMBL" id="CP092877">
    <property type="protein sequence ID" value="UYV77884.1"/>
    <property type="molecule type" value="Genomic_DNA"/>
</dbReference>
<keyword evidence="13" id="KW-0968">Cytoplasmic vesicle</keyword>
<evidence type="ECO:0000256" key="8">
    <source>
        <dbReference type="ARBA" id="ARBA00022737"/>
    </source>
</evidence>
<evidence type="ECO:0000256" key="13">
    <source>
        <dbReference type="ARBA" id="ARBA00023329"/>
    </source>
</evidence>
<evidence type="ECO:0000256" key="6">
    <source>
        <dbReference type="ARBA" id="ARBA00022475"/>
    </source>
</evidence>
<protein>
    <recommendedName>
        <fullName evidence="14">KIND domain-containing protein</fullName>
    </recommendedName>
</protein>
<name>A0ABY6LAY8_9ARAC</name>
<evidence type="ECO:0000256" key="10">
    <source>
        <dbReference type="ARBA" id="ARBA00023136"/>
    </source>
</evidence>
<evidence type="ECO:0000256" key="1">
    <source>
        <dbReference type="ARBA" id="ARBA00004180"/>
    </source>
</evidence>
<evidence type="ECO:0000256" key="11">
    <source>
        <dbReference type="ARBA" id="ARBA00023203"/>
    </source>
</evidence>
<keyword evidence="10" id="KW-0472">Membrane</keyword>
<keyword evidence="11" id="KW-0009">Actin-binding</keyword>
<dbReference type="Pfam" id="PF16474">
    <property type="entry name" value="KIND"/>
    <property type="match status" value="2"/>
</dbReference>
<dbReference type="Gene3D" id="1.10.510.10">
    <property type="entry name" value="Transferase(Phosphotransferase) domain 1"/>
    <property type="match status" value="2"/>
</dbReference>
<evidence type="ECO:0000256" key="12">
    <source>
        <dbReference type="ARBA" id="ARBA00023212"/>
    </source>
</evidence>
<evidence type="ECO:0000313" key="15">
    <source>
        <dbReference type="EMBL" id="UYV77884.1"/>
    </source>
</evidence>
<dbReference type="InterPro" id="IPR011019">
    <property type="entry name" value="KIND_dom"/>
</dbReference>
<evidence type="ECO:0000256" key="2">
    <source>
        <dbReference type="ARBA" id="ARBA00004245"/>
    </source>
</evidence>
<keyword evidence="9" id="KW-0653">Protein transport</keyword>
<evidence type="ECO:0000256" key="4">
    <source>
        <dbReference type="ARBA" id="ARBA00010956"/>
    </source>
</evidence>
<comment type="subcellular location">
    <subcellularLocation>
        <location evidence="3">Cell membrane</location>
        <topology evidence="3">Peripheral membrane protein</topology>
        <orientation evidence="3">Cytoplasmic side</orientation>
    </subcellularLocation>
    <subcellularLocation>
        <location evidence="2">Cytoplasm</location>
        <location evidence="2">Cytoskeleton</location>
    </subcellularLocation>
    <subcellularLocation>
        <location evidence="1">Cytoplasmic vesicle membrane</location>
        <topology evidence="1">Peripheral membrane protein</topology>
        <orientation evidence="1">Cytoplasmic side</orientation>
    </subcellularLocation>
</comment>
<keyword evidence="5" id="KW-0813">Transport</keyword>
<gene>
    <name evidence="15" type="ORF">LAZ67_15002673</name>
</gene>
<keyword evidence="8" id="KW-0677">Repeat</keyword>
<feature type="domain" description="KIND" evidence="14">
    <location>
        <begin position="1"/>
        <end position="94"/>
    </location>
</feature>
<dbReference type="InterPro" id="IPR029901">
    <property type="entry name" value="Spire"/>
</dbReference>
<evidence type="ECO:0000256" key="3">
    <source>
        <dbReference type="ARBA" id="ARBA00004413"/>
    </source>
</evidence>
<evidence type="ECO:0000256" key="5">
    <source>
        <dbReference type="ARBA" id="ARBA00022448"/>
    </source>
</evidence>
<keyword evidence="7" id="KW-0963">Cytoplasm</keyword>
<dbReference type="PANTHER" id="PTHR21345">
    <property type="entry name" value="SPIRE"/>
    <property type="match status" value="1"/>
</dbReference>
<keyword evidence="12" id="KW-0206">Cytoskeleton</keyword>
<dbReference type="Proteomes" id="UP001235939">
    <property type="component" value="Chromosome 15"/>
</dbReference>
<organism evidence="15 16">
    <name type="scientific">Cordylochernes scorpioides</name>
    <dbReference type="NCBI Taxonomy" id="51811"/>
    <lineage>
        <taxon>Eukaryota</taxon>
        <taxon>Metazoa</taxon>
        <taxon>Ecdysozoa</taxon>
        <taxon>Arthropoda</taxon>
        <taxon>Chelicerata</taxon>
        <taxon>Arachnida</taxon>
        <taxon>Pseudoscorpiones</taxon>
        <taxon>Cheliferoidea</taxon>
        <taxon>Chernetidae</taxon>
        <taxon>Cordylochernes</taxon>
    </lineage>
</organism>
<evidence type="ECO:0000313" key="16">
    <source>
        <dbReference type="Proteomes" id="UP001235939"/>
    </source>
</evidence>
<reference evidence="15 16" key="1">
    <citation type="submission" date="2022-01" db="EMBL/GenBank/DDBJ databases">
        <title>A chromosomal length assembly of Cordylochernes scorpioides.</title>
        <authorList>
            <person name="Zeh D."/>
            <person name="Zeh J."/>
        </authorList>
    </citation>
    <scope>NUCLEOTIDE SEQUENCE [LARGE SCALE GENOMIC DNA]</scope>
    <source>
        <strain evidence="15">IN4F17</strain>
        <tissue evidence="15">Whole Body</tissue>
    </source>
</reference>
<comment type="similarity">
    <text evidence="4">Belongs to the spire family.</text>
</comment>
<evidence type="ECO:0000256" key="7">
    <source>
        <dbReference type="ARBA" id="ARBA00022490"/>
    </source>
</evidence>
<dbReference type="PANTHER" id="PTHR21345:SF3">
    <property type="entry name" value="PROTEIN SPIRE"/>
    <property type="match status" value="1"/>
</dbReference>
<dbReference type="PROSITE" id="PS51377">
    <property type="entry name" value="KIND"/>
    <property type="match status" value="1"/>
</dbReference>
<evidence type="ECO:0000256" key="9">
    <source>
        <dbReference type="ARBA" id="ARBA00022927"/>
    </source>
</evidence>
<keyword evidence="6" id="KW-1003">Cell membrane</keyword>
<proteinExistence type="inferred from homology"/>
<sequence>MTTLGLALFHALDYGICEDEERTLSPALEELIDHMTGDDVGEDHDEGIEEDPPGAVASMDEVLQVPIEHSLTGVQESTRRRTKRPTRCTVLLKMIALDGLPFSVFVTSKDLRKCLNALGHEIPLSAETIKIKVCRYADTFRENVVRELQMEKEKGKHFNLTLDEWTSIRSKRYLNINIHSRTKVWNLGLTRISGVFSSEQCKYVIGAKLLEFGIDFETDIECVTTDGMGSALDSDPGVNTQQSGQYARTCQTNEATVKSEEAKEDVLEYLFLFQSNTYLVLVYGSCLEFHESPLLVSKMVEEDLPSFLLLLQRRRQEKVAATPPLAGGKRLPSSDQADGHYRAVIRALVAEAIELSTFLEKIAHGTKLANEATTPLSSQKPPFRKLTIDLQLFAVVESSSFSRRPSLRGECFVCFQEFRNCFDAEEQDASKLDALRIKDWELLLKQASLWMQVIRELRQGVKLKKVEHTPHPIEFELTPYEMLWMIFAHGATSSTKSCHLRRLEPCI</sequence>
<accession>A0ABY6LAY8</accession>
<keyword evidence="16" id="KW-1185">Reference proteome</keyword>